<organism evidence="10 14">
    <name type="scientific">Bacteroides thetaiotaomicron</name>
    <dbReference type="NCBI Taxonomy" id="818"/>
    <lineage>
        <taxon>Bacteria</taxon>
        <taxon>Pseudomonadati</taxon>
        <taxon>Bacteroidota</taxon>
        <taxon>Bacteroidia</taxon>
        <taxon>Bacteroidales</taxon>
        <taxon>Bacteroidaceae</taxon>
        <taxon>Bacteroides</taxon>
    </lineage>
</organism>
<evidence type="ECO:0000313" key="11">
    <source>
        <dbReference type="EMBL" id="KAB4483310.1"/>
    </source>
</evidence>
<dbReference type="InterPro" id="IPR036097">
    <property type="entry name" value="HisK_dim/P_sf"/>
</dbReference>
<evidence type="ECO:0000313" key="15">
    <source>
        <dbReference type="Proteomes" id="UP001156218"/>
    </source>
</evidence>
<keyword evidence="7" id="KW-1133">Transmembrane helix</keyword>
<dbReference type="AlphaFoldDB" id="A0A412GAI1"/>
<dbReference type="EMBL" id="WCRY01000007">
    <property type="protein sequence ID" value="KAB4483310.1"/>
    <property type="molecule type" value="Genomic_DNA"/>
</dbReference>
<dbReference type="SMART" id="SM00387">
    <property type="entry name" value="HATPase_c"/>
    <property type="match status" value="1"/>
</dbReference>
<reference evidence="13 14" key="1">
    <citation type="journal article" date="2019" name="Nat. Med.">
        <title>A library of human gut bacterial isolates paired with longitudinal multiomics data enables mechanistic microbiome research.</title>
        <authorList>
            <person name="Poyet M."/>
            <person name="Groussin M."/>
            <person name="Gibbons S.M."/>
            <person name="Avila-Pacheco J."/>
            <person name="Jiang X."/>
            <person name="Kearney S.M."/>
            <person name="Perrotta A.R."/>
            <person name="Berdy B."/>
            <person name="Zhao S."/>
            <person name="Lieberman T.D."/>
            <person name="Swanson P.K."/>
            <person name="Smith M."/>
            <person name="Roesemann S."/>
            <person name="Alexander J.E."/>
            <person name="Rich S.A."/>
            <person name="Livny J."/>
            <person name="Vlamakis H."/>
            <person name="Clish C."/>
            <person name="Bullock K."/>
            <person name="Deik A."/>
            <person name="Scott J."/>
            <person name="Pierce K.A."/>
            <person name="Xavier R.J."/>
            <person name="Alm E.J."/>
        </authorList>
    </citation>
    <scope>NUCLEOTIDE SEQUENCE [LARGE SCALE GENOMIC DNA]</scope>
    <source>
        <strain evidence="11 13">BIOML-A162</strain>
        <strain evidence="10 14">BIOML-A165</strain>
    </source>
</reference>
<dbReference type="PRINTS" id="PR00344">
    <property type="entry name" value="BCTRLSENSOR"/>
</dbReference>
<dbReference type="EMBL" id="CP083680">
    <property type="protein sequence ID" value="UYU67879.1"/>
    <property type="molecule type" value="Genomic_DNA"/>
</dbReference>
<evidence type="ECO:0000256" key="2">
    <source>
        <dbReference type="ARBA" id="ARBA00012438"/>
    </source>
</evidence>
<dbReference type="InterPro" id="IPR050736">
    <property type="entry name" value="Sensor_HK_Regulatory"/>
</dbReference>
<dbReference type="Gene3D" id="3.30.565.10">
    <property type="entry name" value="Histidine kinase-like ATPase, C-terminal domain"/>
    <property type="match status" value="1"/>
</dbReference>
<evidence type="ECO:0000256" key="5">
    <source>
        <dbReference type="ARBA" id="ARBA00022777"/>
    </source>
</evidence>
<dbReference type="InterPro" id="IPR003661">
    <property type="entry name" value="HisK_dim/P_dom"/>
</dbReference>
<dbReference type="SUPFAM" id="SSF47384">
    <property type="entry name" value="Homodimeric domain of signal transducing histidine kinase"/>
    <property type="match status" value="1"/>
</dbReference>
<dbReference type="EC" id="2.7.13.3" evidence="2"/>
<dbReference type="Pfam" id="PF02518">
    <property type="entry name" value="HATPase_c"/>
    <property type="match status" value="1"/>
</dbReference>
<name>A0A412GAI1_BACT4</name>
<dbReference type="Gene3D" id="1.10.287.130">
    <property type="match status" value="1"/>
</dbReference>
<dbReference type="InterPro" id="IPR003594">
    <property type="entry name" value="HATPase_dom"/>
</dbReference>
<keyword evidence="7" id="KW-0472">Membrane</keyword>
<feature type="domain" description="PAC" evidence="9">
    <location>
        <begin position="426"/>
        <end position="483"/>
    </location>
</feature>
<dbReference type="Proteomes" id="UP000436858">
    <property type="component" value="Unassembled WGS sequence"/>
</dbReference>
<gene>
    <name evidence="11" type="ORF">GAN91_08890</name>
    <name evidence="10" type="ORF">GAN93_02935</name>
    <name evidence="12" type="ORF">KQP68_06285</name>
</gene>
<evidence type="ECO:0000259" key="8">
    <source>
        <dbReference type="PROSITE" id="PS50109"/>
    </source>
</evidence>
<evidence type="ECO:0000313" key="14">
    <source>
        <dbReference type="Proteomes" id="UP000460317"/>
    </source>
</evidence>
<evidence type="ECO:0000256" key="1">
    <source>
        <dbReference type="ARBA" id="ARBA00000085"/>
    </source>
</evidence>
<keyword evidence="4" id="KW-0808">Transferase</keyword>
<dbReference type="PROSITE" id="PS50109">
    <property type="entry name" value="HIS_KIN"/>
    <property type="match status" value="1"/>
</dbReference>
<evidence type="ECO:0000256" key="3">
    <source>
        <dbReference type="ARBA" id="ARBA00022553"/>
    </source>
</evidence>
<dbReference type="Pfam" id="PF00512">
    <property type="entry name" value="HisKA"/>
    <property type="match status" value="1"/>
</dbReference>
<dbReference type="SUPFAM" id="SSF55874">
    <property type="entry name" value="ATPase domain of HSP90 chaperone/DNA topoisomerase II/histidine kinase"/>
    <property type="match status" value="1"/>
</dbReference>
<dbReference type="CDD" id="cd00082">
    <property type="entry name" value="HisKA"/>
    <property type="match status" value="1"/>
</dbReference>
<dbReference type="RefSeq" id="WP_061473772.1">
    <property type="nucleotide sequence ID" value="NZ_BQNN01000001.1"/>
</dbReference>
<dbReference type="GO" id="GO:0000155">
    <property type="term" value="F:phosphorelay sensor kinase activity"/>
    <property type="evidence" value="ECO:0007669"/>
    <property type="project" value="InterPro"/>
</dbReference>
<evidence type="ECO:0000259" key="9">
    <source>
        <dbReference type="PROSITE" id="PS50113"/>
    </source>
</evidence>
<protein>
    <recommendedName>
        <fullName evidence="2">histidine kinase</fullName>
        <ecNumber evidence="2">2.7.13.3</ecNumber>
    </recommendedName>
</protein>
<dbReference type="PANTHER" id="PTHR43711">
    <property type="entry name" value="TWO-COMPONENT HISTIDINE KINASE"/>
    <property type="match status" value="1"/>
</dbReference>
<dbReference type="Gene3D" id="3.30.450.20">
    <property type="entry name" value="PAS domain"/>
    <property type="match status" value="1"/>
</dbReference>
<dbReference type="FunFam" id="3.30.565.10:FF:000006">
    <property type="entry name" value="Sensor histidine kinase WalK"/>
    <property type="match status" value="1"/>
</dbReference>
<dbReference type="CDD" id="cd16922">
    <property type="entry name" value="HATPase_EvgS-ArcB-TorS-like"/>
    <property type="match status" value="1"/>
</dbReference>
<dbReference type="InterPro" id="IPR005467">
    <property type="entry name" value="His_kinase_dom"/>
</dbReference>
<keyword evidence="5 10" id="KW-0418">Kinase</keyword>
<evidence type="ECO:0000313" key="10">
    <source>
        <dbReference type="EMBL" id="KAB4455947.1"/>
    </source>
</evidence>
<sequence>MEARITRKTAALAIFLISAFQTYIYAGRPSSCQLLIINSYTENCLWSDDFMAPVYKEFRVQNSPVDICAEHMELMATVVPDMRKQVFMSDRRWISAQCRKEAEEVMPFLLIGGYFWTDSEIKKHLLPVIKSRLDGASHPHRVETTAMGTPPSVINYADYVESGLLLGLCPDDTVFGMKPPTFFERNKYYLALFFSLMALAVIYVIWLRRALHERSRRLEIMRSYSSLVENMPVLYARVELIFDPGARIIDYVYREVNPTFEKYILPKEKILGKKYSELNPDYSPELPDRYSELNDNRQITFQYYLEKTKTHLTVISIHSKTKGCVDVFGVDNTELVLTQQMLKSTNHKLSAALDAADMTPWKWDLQTGLLSCNVSHDLYVTEEEVTHDGNLIIVPTSACFAKICDEDRERVRDAFERLANGETQKMREEYRVGRQWLPSPQQNEWVEVRAAVDERDANGKPLSLIGTSMTVTQRKEMEEALVQAKVKAEEANTLKSSFLANISHEIRTPLNAIVGFSSLLVSAERGISEEKQEYINIIENNNTLLLQLISDVLDLSKIEAGTMEFDYAPVDVHGLFIELEDTFRLRNKKSGICICYHRRTTECVVKADRNRLVQVMMNLMNNAVKFTGEGSIEFGFDVREDGFLHFYVTDTGCGIPEERLEEIFGNFVKLNSFVQGTGLGLTICRAIVERMGGKIGAVSRLGHGSTFWFTLPYTANEEKV</sequence>
<dbReference type="Proteomes" id="UP001156218">
    <property type="component" value="Chromosome"/>
</dbReference>
<evidence type="ECO:0000313" key="12">
    <source>
        <dbReference type="EMBL" id="UYU67879.1"/>
    </source>
</evidence>
<evidence type="ECO:0000256" key="6">
    <source>
        <dbReference type="ARBA" id="ARBA00023012"/>
    </source>
</evidence>
<dbReference type="EMBL" id="WCSB01000001">
    <property type="protein sequence ID" value="KAB4455947.1"/>
    <property type="molecule type" value="Genomic_DNA"/>
</dbReference>
<dbReference type="InterPro" id="IPR004358">
    <property type="entry name" value="Sig_transdc_His_kin-like_C"/>
</dbReference>
<dbReference type="InterPro" id="IPR000700">
    <property type="entry name" value="PAS-assoc_C"/>
</dbReference>
<dbReference type="PANTHER" id="PTHR43711:SF31">
    <property type="entry name" value="HISTIDINE KINASE"/>
    <property type="match status" value="1"/>
</dbReference>
<evidence type="ECO:0000256" key="4">
    <source>
        <dbReference type="ARBA" id="ARBA00022679"/>
    </source>
</evidence>
<proteinExistence type="predicted"/>
<keyword evidence="6" id="KW-0902">Two-component regulatory system</keyword>
<evidence type="ECO:0000313" key="13">
    <source>
        <dbReference type="Proteomes" id="UP000436858"/>
    </source>
</evidence>
<dbReference type="SMART" id="SM00388">
    <property type="entry name" value="HisKA"/>
    <property type="match status" value="1"/>
</dbReference>
<comment type="catalytic activity">
    <reaction evidence="1">
        <text>ATP + protein L-histidine = ADP + protein N-phospho-L-histidine.</text>
        <dbReference type="EC" id="2.7.13.3"/>
    </reaction>
</comment>
<evidence type="ECO:0000256" key="7">
    <source>
        <dbReference type="SAM" id="Phobius"/>
    </source>
</evidence>
<dbReference type="PROSITE" id="PS50113">
    <property type="entry name" value="PAC"/>
    <property type="match status" value="1"/>
</dbReference>
<feature type="transmembrane region" description="Helical" evidence="7">
    <location>
        <begin position="188"/>
        <end position="207"/>
    </location>
</feature>
<keyword evidence="3" id="KW-0597">Phosphoprotein</keyword>
<accession>A0A412GAI1</accession>
<feature type="domain" description="Histidine kinase" evidence="8">
    <location>
        <begin position="501"/>
        <end position="715"/>
    </location>
</feature>
<reference evidence="12 15" key="2">
    <citation type="submission" date="2021-06" db="EMBL/GenBank/DDBJ databases">
        <title>Interrogation of the integrated mobile genetic elements in gut-associated Bacteroides with a consensus prediction approach.</title>
        <authorList>
            <person name="Campbell D.E."/>
            <person name="Leigh J.R."/>
            <person name="Kim T."/>
            <person name="England W."/>
            <person name="Whitaker R.J."/>
            <person name="Degnan P.H."/>
        </authorList>
    </citation>
    <scope>NUCLEOTIDE SEQUENCE [LARGE SCALE GENOMIC DNA]</scope>
    <source>
        <strain evidence="12 15">WAL8669</strain>
    </source>
</reference>
<dbReference type="InterPro" id="IPR036890">
    <property type="entry name" value="HATPase_C_sf"/>
</dbReference>
<keyword evidence="7" id="KW-0812">Transmembrane</keyword>
<dbReference type="Proteomes" id="UP000460317">
    <property type="component" value="Unassembled WGS sequence"/>
</dbReference>